<keyword evidence="2" id="KW-0812">Transmembrane</keyword>
<evidence type="ECO:0000256" key="1">
    <source>
        <dbReference type="SAM" id="MobiDB-lite"/>
    </source>
</evidence>
<name>A0AAF0Z1E7_9MICO</name>
<organism evidence="3 4">
    <name type="scientific">Sanguibacter biliveldensis</name>
    <dbReference type="NCBI Taxonomy" id="3030830"/>
    <lineage>
        <taxon>Bacteria</taxon>
        <taxon>Bacillati</taxon>
        <taxon>Actinomycetota</taxon>
        <taxon>Actinomycetes</taxon>
        <taxon>Micrococcales</taxon>
        <taxon>Sanguibacteraceae</taxon>
        <taxon>Sanguibacter</taxon>
    </lineage>
</organism>
<feature type="region of interest" description="Disordered" evidence="1">
    <location>
        <begin position="1"/>
        <end position="22"/>
    </location>
</feature>
<keyword evidence="4" id="KW-1185">Reference proteome</keyword>
<proteinExistence type="predicted"/>
<gene>
    <name evidence="3" type="ORF">SANBI_002629</name>
</gene>
<keyword evidence="2" id="KW-1133">Transmembrane helix</keyword>
<sequence>MTTPSAAPDDRTPSAAEAAGEASPRVRLPGVATALLVISPVFLFFGGVHFMATGPRGYFDNAQNQAVVGLVIFGVGVGFLLAGLVLVGVRAIAQQQLDLLRSMMRPSGARALEQDTAGPSSARLGRGEGGAS</sequence>
<feature type="transmembrane region" description="Helical" evidence="2">
    <location>
        <begin position="31"/>
        <end position="52"/>
    </location>
</feature>
<dbReference type="RefSeq" id="WP_319155718.1">
    <property type="nucleotide sequence ID" value="NZ_CP138359.1"/>
</dbReference>
<dbReference type="KEGG" id="sbil:SANBI_002629"/>
<reference evidence="4" key="1">
    <citation type="submission" date="2023-11" db="EMBL/GenBank/DDBJ databases">
        <authorList>
            <person name="Helweg L.P."/>
            <person name="Kiel A."/>
            <person name="Hitz F."/>
            <person name="Ruckert-Reed C."/>
            <person name="Busche T."/>
            <person name="Kaltschmidt B."/>
            <person name="Kaltschmidt C."/>
        </authorList>
    </citation>
    <scope>NUCLEOTIDE SEQUENCE [LARGE SCALE GENOMIC DNA]</scope>
    <source>
        <strain evidence="4">4.1</strain>
    </source>
</reference>
<evidence type="ECO:0000313" key="4">
    <source>
        <dbReference type="Proteomes" id="UP001304340"/>
    </source>
</evidence>
<dbReference type="Proteomes" id="UP001304340">
    <property type="component" value="Chromosome"/>
</dbReference>
<keyword evidence="2" id="KW-0472">Membrane</keyword>
<protein>
    <submittedName>
        <fullName evidence="3">Uncharacterized protein</fullName>
    </submittedName>
</protein>
<feature type="transmembrane region" description="Helical" evidence="2">
    <location>
        <begin position="67"/>
        <end position="93"/>
    </location>
</feature>
<dbReference type="AlphaFoldDB" id="A0AAF0Z1E7"/>
<feature type="compositionally biased region" description="Low complexity" evidence="1">
    <location>
        <begin position="13"/>
        <end position="22"/>
    </location>
</feature>
<dbReference type="EMBL" id="CP138359">
    <property type="protein sequence ID" value="WPF81340.1"/>
    <property type="molecule type" value="Genomic_DNA"/>
</dbReference>
<feature type="region of interest" description="Disordered" evidence="1">
    <location>
        <begin position="109"/>
        <end position="132"/>
    </location>
</feature>
<evidence type="ECO:0000256" key="2">
    <source>
        <dbReference type="SAM" id="Phobius"/>
    </source>
</evidence>
<accession>A0AAF0Z1E7</accession>
<evidence type="ECO:0000313" key="3">
    <source>
        <dbReference type="EMBL" id="WPF81340.1"/>
    </source>
</evidence>